<evidence type="ECO:0000259" key="2">
    <source>
        <dbReference type="Pfam" id="PF00534"/>
    </source>
</evidence>
<dbReference type="PANTHER" id="PTHR46401">
    <property type="entry name" value="GLYCOSYLTRANSFERASE WBBK-RELATED"/>
    <property type="match status" value="1"/>
</dbReference>
<dbReference type="Gene3D" id="3.40.50.2000">
    <property type="entry name" value="Glycogen Phosphorylase B"/>
    <property type="match status" value="2"/>
</dbReference>
<dbReference type="PANTHER" id="PTHR46401:SF2">
    <property type="entry name" value="GLYCOSYLTRANSFERASE WBBK-RELATED"/>
    <property type="match status" value="1"/>
</dbReference>
<accession>A0A948TKJ1</accession>
<dbReference type="InterPro" id="IPR001296">
    <property type="entry name" value="Glyco_trans_1"/>
</dbReference>
<dbReference type="SUPFAM" id="SSF53756">
    <property type="entry name" value="UDP-Glycosyltransferase/glycogen phosphorylase"/>
    <property type="match status" value="1"/>
</dbReference>
<organism evidence="4 5">
    <name type="scientific">Candidatus Phocaeicola excrementipullorum</name>
    <dbReference type="NCBI Taxonomy" id="2838731"/>
    <lineage>
        <taxon>Bacteria</taxon>
        <taxon>Pseudomonadati</taxon>
        <taxon>Bacteroidota</taxon>
        <taxon>Bacteroidia</taxon>
        <taxon>Bacteroidales</taxon>
        <taxon>Bacteroidaceae</taxon>
        <taxon>Phocaeicola</taxon>
    </lineage>
</organism>
<dbReference type="GO" id="GO:0016757">
    <property type="term" value="F:glycosyltransferase activity"/>
    <property type="evidence" value="ECO:0007669"/>
    <property type="project" value="InterPro"/>
</dbReference>
<evidence type="ECO:0000259" key="3">
    <source>
        <dbReference type="Pfam" id="PF13439"/>
    </source>
</evidence>
<sequence length="381" mass="44017">MRIGFDAKRAVQNFTGLGNYSRYLIETLCRFYPENEYVLYAPKYKESRQFSSLMEKCPAIECRLPKKGWKRFRSLWRTFGVTSRMEADGIDIYHGLSNELPLNIRSQRRTKTVVTIHDLIFIRYPQYYHPIDRWLYQYKYRKSCEKADAIIAISECTKRDIINYFHIRPDKIHTVYQGCDAAFSATATDGMKKEVQATYGLPPRYILNVGSVEERKNILLAVKAMPSIPEDVHLVIAGKRTPYTELVEAFVRTKHLEERVHLLHNVAFRHLPAMYQMAEIFVYPSRFEGFGIPILEALNSSVPVIAATGSCLEEAGGPDSIYIHPNDVEGMASALNQLLKNPEKREYMAEQGRKYADRFSEEQQAGQLMELYHSLLSSEKK</sequence>
<dbReference type="CDD" id="cd03809">
    <property type="entry name" value="GT4_MtfB-like"/>
    <property type="match status" value="1"/>
</dbReference>
<evidence type="ECO:0000256" key="1">
    <source>
        <dbReference type="ARBA" id="ARBA00022679"/>
    </source>
</evidence>
<evidence type="ECO:0000313" key="5">
    <source>
        <dbReference type="Proteomes" id="UP000784286"/>
    </source>
</evidence>
<dbReference type="EMBL" id="JAHLFJ010000012">
    <property type="protein sequence ID" value="MBU3855143.1"/>
    <property type="molecule type" value="Genomic_DNA"/>
</dbReference>
<proteinExistence type="predicted"/>
<reference evidence="4" key="2">
    <citation type="submission" date="2021-04" db="EMBL/GenBank/DDBJ databases">
        <authorList>
            <person name="Gilroy R."/>
        </authorList>
    </citation>
    <scope>NUCLEOTIDE SEQUENCE</scope>
    <source>
        <strain evidence="4">8470</strain>
    </source>
</reference>
<keyword evidence="1" id="KW-0808">Transferase</keyword>
<protein>
    <submittedName>
        <fullName evidence="4">Glycosyltransferase family 4 protein</fullName>
    </submittedName>
</protein>
<reference evidence="4" key="1">
    <citation type="journal article" date="2021" name="PeerJ">
        <title>Extensive microbial diversity within the chicken gut microbiome revealed by metagenomics and culture.</title>
        <authorList>
            <person name="Gilroy R."/>
            <person name="Ravi A."/>
            <person name="Getino M."/>
            <person name="Pursley I."/>
            <person name="Horton D.L."/>
            <person name="Alikhan N.F."/>
            <person name="Baker D."/>
            <person name="Gharbi K."/>
            <person name="Hall N."/>
            <person name="Watson M."/>
            <person name="Adriaenssens E.M."/>
            <person name="Foster-Nyarko E."/>
            <person name="Jarju S."/>
            <person name="Secka A."/>
            <person name="Antonio M."/>
            <person name="Oren A."/>
            <person name="Chaudhuri R.R."/>
            <person name="La Ragione R."/>
            <person name="Hildebrand F."/>
            <person name="Pallen M.J."/>
        </authorList>
    </citation>
    <scope>NUCLEOTIDE SEQUENCE</scope>
    <source>
        <strain evidence="4">8470</strain>
    </source>
</reference>
<feature type="domain" description="Glycosyl transferase family 1" evidence="2">
    <location>
        <begin position="203"/>
        <end position="354"/>
    </location>
</feature>
<gene>
    <name evidence="4" type="ORF">H9928_01035</name>
</gene>
<dbReference type="Pfam" id="PF00534">
    <property type="entry name" value="Glycos_transf_1"/>
    <property type="match status" value="1"/>
</dbReference>
<dbReference type="InterPro" id="IPR028098">
    <property type="entry name" value="Glyco_trans_4-like_N"/>
</dbReference>
<evidence type="ECO:0000313" key="4">
    <source>
        <dbReference type="EMBL" id="MBU3855143.1"/>
    </source>
</evidence>
<dbReference type="Pfam" id="PF13439">
    <property type="entry name" value="Glyco_transf_4"/>
    <property type="match status" value="1"/>
</dbReference>
<dbReference type="Proteomes" id="UP000784286">
    <property type="component" value="Unassembled WGS sequence"/>
</dbReference>
<comment type="caution">
    <text evidence="4">The sequence shown here is derived from an EMBL/GenBank/DDBJ whole genome shotgun (WGS) entry which is preliminary data.</text>
</comment>
<name>A0A948TKJ1_9BACT</name>
<dbReference type="GO" id="GO:0009103">
    <property type="term" value="P:lipopolysaccharide biosynthetic process"/>
    <property type="evidence" value="ECO:0007669"/>
    <property type="project" value="TreeGrafter"/>
</dbReference>
<dbReference type="AlphaFoldDB" id="A0A948TKJ1"/>
<feature type="domain" description="Glycosyltransferase subfamily 4-like N-terminal" evidence="3">
    <location>
        <begin position="16"/>
        <end position="182"/>
    </location>
</feature>